<keyword evidence="2" id="KW-1185">Reference proteome</keyword>
<organism evidence="1 2">
    <name type="scientific">Botryotinia fuckeliana (strain B05.10)</name>
    <name type="common">Noble rot fungus</name>
    <name type="synonym">Botrytis cinerea</name>
    <dbReference type="NCBI Taxonomy" id="332648"/>
    <lineage>
        <taxon>Eukaryota</taxon>
        <taxon>Fungi</taxon>
        <taxon>Dikarya</taxon>
        <taxon>Ascomycota</taxon>
        <taxon>Pezizomycotina</taxon>
        <taxon>Leotiomycetes</taxon>
        <taxon>Helotiales</taxon>
        <taxon>Sclerotiniaceae</taxon>
        <taxon>Botrytis</taxon>
    </lineage>
</organism>
<evidence type="ECO:0000313" key="2">
    <source>
        <dbReference type="Proteomes" id="UP000001798"/>
    </source>
</evidence>
<dbReference type="OrthoDB" id="3542187at2759"/>
<accession>A0A384JWU7</accession>
<reference evidence="1 2" key="1">
    <citation type="journal article" date="2011" name="PLoS Genet.">
        <title>Genomic analysis of the necrotrophic fungal pathogens Sclerotinia sclerotiorum and Botrytis cinerea.</title>
        <authorList>
            <person name="Amselem J."/>
            <person name="Cuomo C.A."/>
            <person name="van Kan J.A."/>
            <person name="Viaud M."/>
            <person name="Benito E.P."/>
            <person name="Couloux A."/>
            <person name="Coutinho P.M."/>
            <person name="de Vries R.P."/>
            <person name="Dyer P.S."/>
            <person name="Fillinger S."/>
            <person name="Fournier E."/>
            <person name="Gout L."/>
            <person name="Hahn M."/>
            <person name="Kohn L."/>
            <person name="Lapalu N."/>
            <person name="Plummer K.M."/>
            <person name="Pradier J.M."/>
            <person name="Quevillon E."/>
            <person name="Sharon A."/>
            <person name="Simon A."/>
            <person name="ten Have A."/>
            <person name="Tudzynski B."/>
            <person name="Tudzynski P."/>
            <person name="Wincker P."/>
            <person name="Andrew M."/>
            <person name="Anthouard V."/>
            <person name="Beever R.E."/>
            <person name="Beffa R."/>
            <person name="Benoit I."/>
            <person name="Bouzid O."/>
            <person name="Brault B."/>
            <person name="Chen Z."/>
            <person name="Choquer M."/>
            <person name="Collemare J."/>
            <person name="Cotton P."/>
            <person name="Danchin E.G."/>
            <person name="Da Silva C."/>
            <person name="Gautier A."/>
            <person name="Giraud C."/>
            <person name="Giraud T."/>
            <person name="Gonzalez C."/>
            <person name="Grossetete S."/>
            <person name="Guldener U."/>
            <person name="Henrissat B."/>
            <person name="Howlett B.J."/>
            <person name="Kodira C."/>
            <person name="Kretschmer M."/>
            <person name="Lappartient A."/>
            <person name="Leroch M."/>
            <person name="Levis C."/>
            <person name="Mauceli E."/>
            <person name="Neuveglise C."/>
            <person name="Oeser B."/>
            <person name="Pearson M."/>
            <person name="Poulain J."/>
            <person name="Poussereau N."/>
            <person name="Quesneville H."/>
            <person name="Rascle C."/>
            <person name="Schumacher J."/>
            <person name="Segurens B."/>
            <person name="Sexton A."/>
            <person name="Silva E."/>
            <person name="Sirven C."/>
            <person name="Soanes D.M."/>
            <person name="Talbot N.J."/>
            <person name="Templeton M."/>
            <person name="Yandava C."/>
            <person name="Yarden O."/>
            <person name="Zeng Q."/>
            <person name="Rollins J.A."/>
            <person name="Lebrun M.H."/>
            <person name="Dickman M."/>
        </authorList>
    </citation>
    <scope>NUCLEOTIDE SEQUENCE [LARGE SCALE GENOMIC DNA]</scope>
    <source>
        <strain evidence="1 2">B05.10</strain>
    </source>
</reference>
<dbReference type="AlphaFoldDB" id="A0A384JWU7"/>
<dbReference type="GeneID" id="5437211"/>
<dbReference type="VEuPathDB" id="FungiDB:Bcin11g01520"/>
<sequence length="107" mass="12556">MPSRIEENKYEIMDLLFRINPARNNIKENALQIEQILASGVITQEEDFTVRTCRRMIKFSSSLLASYKYYLSWCMCAEGLSDEERIEAERKAYLLHQAAWACMQEPI</sequence>
<reference evidence="1 2" key="3">
    <citation type="journal article" date="2017" name="Mol. Plant Pathol.">
        <title>A gapless genome sequence of the fungus Botrytis cinerea.</title>
        <authorList>
            <person name="Van Kan J.A."/>
            <person name="Stassen J.H."/>
            <person name="Mosbach A."/>
            <person name="Van Der Lee T.A."/>
            <person name="Faino L."/>
            <person name="Farmer A.D."/>
            <person name="Papasotiriou D.G."/>
            <person name="Zhou S."/>
            <person name="Seidl M.F."/>
            <person name="Cottam E."/>
            <person name="Edel D."/>
            <person name="Hahn M."/>
            <person name="Schwartz D.C."/>
            <person name="Dietrich R.A."/>
            <person name="Widdison S."/>
            <person name="Scalliet G."/>
        </authorList>
    </citation>
    <scope>NUCLEOTIDE SEQUENCE [LARGE SCALE GENOMIC DNA]</scope>
    <source>
        <strain evidence="1 2">B05.10</strain>
    </source>
</reference>
<evidence type="ECO:0000313" key="1">
    <source>
        <dbReference type="EMBL" id="ATZ54824.1"/>
    </source>
</evidence>
<protein>
    <submittedName>
        <fullName evidence="1">Uncharacterized protein</fullName>
    </submittedName>
</protein>
<proteinExistence type="predicted"/>
<dbReference type="RefSeq" id="XP_024551641.1">
    <property type="nucleotide sequence ID" value="XM_024695845.1"/>
</dbReference>
<dbReference type="KEGG" id="bfu:BCIN_11g01520"/>
<gene>
    <name evidence="1" type="ORF">BCIN_11g01520</name>
</gene>
<dbReference type="EMBL" id="CP009815">
    <property type="protein sequence ID" value="ATZ54824.1"/>
    <property type="molecule type" value="Genomic_DNA"/>
</dbReference>
<reference evidence="1 2" key="2">
    <citation type="journal article" date="2012" name="Eukaryot. Cell">
        <title>Genome update of Botrytis cinerea strains B05.10 and T4.</title>
        <authorList>
            <person name="Staats M."/>
            <person name="van Kan J.A."/>
        </authorList>
    </citation>
    <scope>NUCLEOTIDE SEQUENCE [LARGE SCALE GENOMIC DNA]</scope>
    <source>
        <strain evidence="1 2">B05.10</strain>
    </source>
</reference>
<dbReference type="Proteomes" id="UP000001798">
    <property type="component" value="Chromosome 11"/>
</dbReference>
<name>A0A384JWU7_BOTFB</name>